<dbReference type="GO" id="GO:0007064">
    <property type="term" value="P:mitotic sister chromatid cohesion"/>
    <property type="evidence" value="ECO:0007669"/>
    <property type="project" value="TreeGrafter"/>
</dbReference>
<protein>
    <recommendedName>
        <fullName evidence="4">Rad21/Rec8-like protein N-terminal domain-containing protein</fullName>
    </recommendedName>
</protein>
<dbReference type="GO" id="GO:0005634">
    <property type="term" value="C:nucleus"/>
    <property type="evidence" value="ECO:0007669"/>
    <property type="project" value="UniProtKB-SubCell"/>
</dbReference>
<evidence type="ECO:0000256" key="2">
    <source>
        <dbReference type="ARBA" id="ARBA00023242"/>
    </source>
</evidence>
<dbReference type="CDD" id="cd21789">
    <property type="entry name" value="Rad21_Rec8_M_SpRec8p-like"/>
    <property type="match status" value="1"/>
</dbReference>
<dbReference type="EMBL" id="JAVHNS010000002">
    <property type="protein sequence ID" value="KAK6361113.1"/>
    <property type="molecule type" value="Genomic_DNA"/>
</dbReference>
<comment type="caution">
    <text evidence="5">The sequence shown here is derived from an EMBL/GenBank/DDBJ whole genome shotgun (WGS) entry which is preliminary data.</text>
</comment>
<dbReference type="GO" id="GO:0030892">
    <property type="term" value="C:mitotic cohesin complex"/>
    <property type="evidence" value="ECO:0007669"/>
    <property type="project" value="TreeGrafter"/>
</dbReference>
<evidence type="ECO:0000259" key="4">
    <source>
        <dbReference type="Pfam" id="PF04825"/>
    </source>
</evidence>
<accession>A0AAV9VGZ2</accession>
<proteinExistence type="predicted"/>
<organism evidence="5 6">
    <name type="scientific">Orbilia blumenaviensis</name>
    <dbReference type="NCBI Taxonomy" id="1796055"/>
    <lineage>
        <taxon>Eukaryota</taxon>
        <taxon>Fungi</taxon>
        <taxon>Dikarya</taxon>
        <taxon>Ascomycota</taxon>
        <taxon>Pezizomycotina</taxon>
        <taxon>Orbiliomycetes</taxon>
        <taxon>Orbiliales</taxon>
        <taxon>Orbiliaceae</taxon>
        <taxon>Orbilia</taxon>
    </lineage>
</organism>
<feature type="compositionally biased region" description="Basic and acidic residues" evidence="3">
    <location>
        <begin position="573"/>
        <end position="585"/>
    </location>
</feature>
<evidence type="ECO:0000256" key="3">
    <source>
        <dbReference type="SAM" id="MobiDB-lite"/>
    </source>
</evidence>
<reference evidence="5 6" key="1">
    <citation type="submission" date="2019-10" db="EMBL/GenBank/DDBJ databases">
        <authorList>
            <person name="Palmer J.M."/>
        </authorList>
    </citation>
    <scope>NUCLEOTIDE SEQUENCE [LARGE SCALE GENOMIC DNA]</scope>
    <source>
        <strain evidence="5 6">TWF730</strain>
    </source>
</reference>
<feature type="region of interest" description="Disordered" evidence="3">
    <location>
        <begin position="558"/>
        <end position="594"/>
    </location>
</feature>
<comment type="subcellular location">
    <subcellularLocation>
        <location evidence="1">Nucleus</location>
    </subcellularLocation>
</comment>
<sequence length="697" mass="78116">MFYDHRILTQRKYGVATVWLVATIGPKNVLSKKVHKKEILEVNVTKACKTILQSENPLALRLQSNLLFGVTRVFSEQCNYLFTDVTNAHQKISRDHFIQLDTGQIDLSGGRVRPESLLLQDDPAFVPELTFVLPEFRTLPGDRLHHTTQLTLEDQTLLPSEHSLPHLVHGARSSPIAQLIIPDSSSLDGAGLGFQPFFGDDFHGGQVNREEIDDEVDFIFDENGEIRDVPARTSRPDLQYFDGDDERAPRSEGSVGPTNENHWLMVPTGSKRVEREHEDGRQNLDLGNNLMDLDDFQDELFPIRDPDEVDDAEPFPHRQLEPQQERMIISVSHKPKKAARLAQVDDALELGISDIAALGPNYLENMDLARRKRHNMQNVHTAKRVAREWVYGWGGMLRTEPLRIAFEGSNILKLLNPNIDEDILEEEGPTKLRKRTQRSHLDDDGSGSEGSQRGRRVRTERADGQGSRDLSPEVAEIGIGALNFDDRDPGVARRGSLNPDGNVMPWNIPERSSRAGSVISFGGFGTSSVGRVPSSTNRHFSSTVRRKGSPAAIFSRLHGKRTSRVTSSPSIRQNREPISDLDTKGGPKSSTGVVFDENDLPGAEEAFSDDAYEGLFSEENLGLGRIPSTHPLALLAMFTIALQTQIYWQTKIPKTLDGSRKLLREKITIFLSEYPKREGLHFLNFQPAFRPAVDYII</sequence>
<keyword evidence="2" id="KW-0539">Nucleus</keyword>
<feature type="region of interest" description="Disordered" evidence="3">
    <location>
        <begin position="425"/>
        <end position="474"/>
    </location>
</feature>
<keyword evidence="6" id="KW-1185">Reference proteome</keyword>
<evidence type="ECO:0000313" key="6">
    <source>
        <dbReference type="Proteomes" id="UP001373714"/>
    </source>
</evidence>
<evidence type="ECO:0000256" key="1">
    <source>
        <dbReference type="ARBA" id="ARBA00004123"/>
    </source>
</evidence>
<evidence type="ECO:0000313" key="5">
    <source>
        <dbReference type="EMBL" id="KAK6361113.1"/>
    </source>
</evidence>
<name>A0AAV9VGZ2_9PEZI</name>
<dbReference type="PANTHER" id="PTHR12585">
    <property type="entry name" value="SCC1 / RAD21 FAMILY MEMBER"/>
    <property type="match status" value="1"/>
</dbReference>
<dbReference type="InterPro" id="IPR006910">
    <property type="entry name" value="Rad21_Rec8_N"/>
</dbReference>
<dbReference type="Proteomes" id="UP001373714">
    <property type="component" value="Unassembled WGS sequence"/>
</dbReference>
<gene>
    <name evidence="5" type="ORF">TWF730_004860</name>
</gene>
<dbReference type="PANTHER" id="PTHR12585:SF70">
    <property type="entry name" value="RAD21_REC8 N TERMINAL DOMAIN PROTEIN (AFU_ORTHOLOGUE AFUA_6G02900)"/>
    <property type="match status" value="1"/>
</dbReference>
<feature type="region of interest" description="Disordered" evidence="3">
    <location>
        <begin position="232"/>
        <end position="262"/>
    </location>
</feature>
<dbReference type="Pfam" id="PF04825">
    <property type="entry name" value="Rad21_Rec8_N"/>
    <property type="match status" value="1"/>
</dbReference>
<dbReference type="InterPro" id="IPR039781">
    <property type="entry name" value="Rad21/Rec8-like"/>
</dbReference>
<dbReference type="AlphaFoldDB" id="A0AAV9VGZ2"/>
<dbReference type="GO" id="GO:0003682">
    <property type="term" value="F:chromatin binding"/>
    <property type="evidence" value="ECO:0007669"/>
    <property type="project" value="TreeGrafter"/>
</dbReference>
<feature type="domain" description="Rad21/Rec8-like protein N-terminal" evidence="4">
    <location>
        <begin position="1"/>
        <end position="109"/>
    </location>
</feature>